<feature type="compositionally biased region" description="Basic and acidic residues" evidence="1">
    <location>
        <begin position="18"/>
        <end position="34"/>
    </location>
</feature>
<dbReference type="Proteomes" id="UP001295684">
    <property type="component" value="Unassembled WGS sequence"/>
</dbReference>
<feature type="compositionally biased region" description="Basic residues" evidence="1">
    <location>
        <begin position="363"/>
        <end position="380"/>
    </location>
</feature>
<sequence length="723" mass="81941">MEPPTPTFFPLSPSSFSKKSDKMKSKLTSKDGRKQFKGMKINIREFARSELKDHAMKNTEQRRNLLCFSPEGLKDISPHQVNSIHFFGGRENNLTTCLGHCSGQEDLRNSSLPSLKEVARIMSKVPRIKARNPESNGSELLQRILMKMALPAKRRKRLSENTIGKLYSSMLSKSPGPDDSFGNKEKHCCRNQRFLHQSLDFELKKKHVGQEFQLEKSEKSDSLQTSFIFCKSPQAKAKNTLTFKRKRVSGLKEKQQKTPKKRVSETSQNKYFLTPKNPLKHRKVKVAVKSRMSDKKQTMKKYSQKRKDTIGSRLSHNSINDFREEPACEIKKKSQNRCQEEHLFNSTFAKYSASSNFACGTSQKRKNSKKKSSCKLKKSTFKPANQSKNVANVARNNVNSCSCQEQCQTSSKCRNYQLKSGIMNYKNALKKSPNLSPINKPENTENSWKIHKNAVTQDYLHCFRNYKYRVEEAGACASDELPQASSGNPEENPEIPNQTLNVSQNIQEVEIEEEKPLRETYQAESSTHILNGKNVKILSKNPCKLAKIMMKNEVHNTAMRQDLKSNSGLVQRNYGMNNKAGDYQPEGLEVIEEHTVSYSKSDREILHPDKIQGSESKEIDKELSISIEESDLDSQDSCSFNTDSDIEIRESKRASLKSGCTMGDICAGQRIAVFPTLNPTVAPRFSGVKASDELSKLQLDNESIKTSNFRVNVQTISVSSSCM</sequence>
<protein>
    <submittedName>
        <fullName evidence="2">Uncharacterized protein</fullName>
    </submittedName>
</protein>
<dbReference type="EMBL" id="CAMPGE010000569">
    <property type="protein sequence ID" value="CAI2359317.1"/>
    <property type="molecule type" value="Genomic_DNA"/>
</dbReference>
<evidence type="ECO:0000313" key="2">
    <source>
        <dbReference type="EMBL" id="CAI2359317.1"/>
    </source>
</evidence>
<keyword evidence="3" id="KW-1185">Reference proteome</keyword>
<dbReference type="AlphaFoldDB" id="A0AAD1U2L4"/>
<comment type="caution">
    <text evidence="2">The sequence shown here is derived from an EMBL/GenBank/DDBJ whole genome shotgun (WGS) entry which is preliminary data.</text>
</comment>
<gene>
    <name evidence="2" type="ORF">ECRASSUSDP1_LOCUS605</name>
</gene>
<feature type="region of interest" description="Disordered" evidence="1">
    <location>
        <begin position="284"/>
        <end position="309"/>
    </location>
</feature>
<feature type="region of interest" description="Disordered" evidence="1">
    <location>
        <begin position="599"/>
        <end position="619"/>
    </location>
</feature>
<reference evidence="2" key="1">
    <citation type="submission" date="2023-07" db="EMBL/GenBank/DDBJ databases">
        <authorList>
            <consortium name="AG Swart"/>
            <person name="Singh M."/>
            <person name="Singh A."/>
            <person name="Seah K."/>
            <person name="Emmerich C."/>
        </authorList>
    </citation>
    <scope>NUCLEOTIDE SEQUENCE</scope>
    <source>
        <strain evidence="2">DP1</strain>
    </source>
</reference>
<feature type="region of interest" description="Disordered" evidence="1">
    <location>
        <begin position="1"/>
        <end position="34"/>
    </location>
</feature>
<evidence type="ECO:0000313" key="3">
    <source>
        <dbReference type="Proteomes" id="UP001295684"/>
    </source>
</evidence>
<feature type="region of interest" description="Disordered" evidence="1">
    <location>
        <begin position="359"/>
        <end position="381"/>
    </location>
</feature>
<proteinExistence type="predicted"/>
<organism evidence="2 3">
    <name type="scientific">Euplotes crassus</name>
    <dbReference type="NCBI Taxonomy" id="5936"/>
    <lineage>
        <taxon>Eukaryota</taxon>
        <taxon>Sar</taxon>
        <taxon>Alveolata</taxon>
        <taxon>Ciliophora</taxon>
        <taxon>Intramacronucleata</taxon>
        <taxon>Spirotrichea</taxon>
        <taxon>Hypotrichia</taxon>
        <taxon>Euplotida</taxon>
        <taxon>Euplotidae</taxon>
        <taxon>Moneuplotes</taxon>
    </lineage>
</organism>
<accession>A0AAD1U2L4</accession>
<evidence type="ECO:0000256" key="1">
    <source>
        <dbReference type="SAM" id="MobiDB-lite"/>
    </source>
</evidence>
<name>A0AAD1U2L4_EUPCR</name>
<feature type="compositionally biased region" description="Low complexity" evidence="1">
    <location>
        <begin position="8"/>
        <end position="17"/>
    </location>
</feature>